<dbReference type="Proteomes" id="UP001604277">
    <property type="component" value="Unassembled WGS sequence"/>
</dbReference>
<dbReference type="GO" id="GO:0003677">
    <property type="term" value="F:DNA binding"/>
    <property type="evidence" value="ECO:0007669"/>
    <property type="project" value="UniProtKB-KW"/>
</dbReference>
<comment type="caution">
    <text evidence="7">The sequence shown here is derived from an EMBL/GenBank/DDBJ whole genome shotgun (WGS) entry which is preliminary data.</text>
</comment>
<comment type="similarity">
    <text evidence="6">Belongs to the AP2/ERF transcription factor family. ERF subfamily.</text>
</comment>
<evidence type="ECO:0000256" key="1">
    <source>
        <dbReference type="ARBA" id="ARBA00004123"/>
    </source>
</evidence>
<dbReference type="AlphaFoldDB" id="A0ABD1UBA0"/>
<evidence type="ECO:0000256" key="5">
    <source>
        <dbReference type="ARBA" id="ARBA00023242"/>
    </source>
</evidence>
<gene>
    <name evidence="7" type="ORF">Fot_26223</name>
</gene>
<dbReference type="GO" id="GO:0005634">
    <property type="term" value="C:nucleus"/>
    <property type="evidence" value="ECO:0007669"/>
    <property type="project" value="UniProtKB-SubCell"/>
</dbReference>
<dbReference type="EMBL" id="JBFOLJ010000007">
    <property type="protein sequence ID" value="KAL2522300.1"/>
    <property type="molecule type" value="Genomic_DNA"/>
</dbReference>
<evidence type="ECO:0000313" key="8">
    <source>
        <dbReference type="Proteomes" id="UP001604277"/>
    </source>
</evidence>
<dbReference type="PANTHER" id="PTHR31985">
    <property type="entry name" value="ETHYLENE-RESPONSIVE TRANSCRIPTION FACTOR ERF042-RELATED"/>
    <property type="match status" value="1"/>
</dbReference>
<evidence type="ECO:0000313" key="7">
    <source>
        <dbReference type="EMBL" id="KAL2522300.1"/>
    </source>
</evidence>
<keyword evidence="5" id="KW-0539">Nucleus</keyword>
<keyword evidence="8" id="KW-1185">Reference proteome</keyword>
<accession>A0ABD1UBA0</accession>
<dbReference type="PRINTS" id="PR00367">
    <property type="entry name" value="ETHRSPELEMNT"/>
</dbReference>
<dbReference type="InterPro" id="IPR001471">
    <property type="entry name" value="AP2/ERF_dom"/>
</dbReference>
<dbReference type="PANTHER" id="PTHR31985:SF259">
    <property type="entry name" value="DEHYDRATION-RESPONSIVE ELEMENT-BINDING PROTEIN 3"/>
    <property type="match status" value="1"/>
</dbReference>
<protein>
    <submittedName>
        <fullName evidence="7">Dehydration-responsive element-binding protein 3</fullName>
    </submittedName>
</protein>
<proteinExistence type="inferred from homology"/>
<dbReference type="InterPro" id="IPR051032">
    <property type="entry name" value="AP2/ERF_TF_ERF_subfamily"/>
</dbReference>
<organism evidence="7 8">
    <name type="scientific">Forsythia ovata</name>
    <dbReference type="NCBI Taxonomy" id="205694"/>
    <lineage>
        <taxon>Eukaryota</taxon>
        <taxon>Viridiplantae</taxon>
        <taxon>Streptophyta</taxon>
        <taxon>Embryophyta</taxon>
        <taxon>Tracheophyta</taxon>
        <taxon>Spermatophyta</taxon>
        <taxon>Magnoliopsida</taxon>
        <taxon>eudicotyledons</taxon>
        <taxon>Gunneridae</taxon>
        <taxon>Pentapetalae</taxon>
        <taxon>asterids</taxon>
        <taxon>lamiids</taxon>
        <taxon>Lamiales</taxon>
        <taxon>Oleaceae</taxon>
        <taxon>Forsythieae</taxon>
        <taxon>Forsythia</taxon>
    </lineage>
</organism>
<name>A0ABD1UBA0_9LAMI</name>
<reference evidence="8" key="1">
    <citation type="submission" date="2024-07" db="EMBL/GenBank/DDBJ databases">
        <title>Two chromosome-level genome assemblies of Korean endemic species Abeliophyllum distichum and Forsythia ovata (Oleaceae).</title>
        <authorList>
            <person name="Jang H."/>
        </authorList>
    </citation>
    <scope>NUCLEOTIDE SEQUENCE [LARGE SCALE GENOMIC DNA]</scope>
</reference>
<comment type="subcellular location">
    <subcellularLocation>
        <location evidence="1">Nucleus</location>
    </subcellularLocation>
</comment>
<keyword evidence="4" id="KW-0804">Transcription</keyword>
<evidence type="ECO:0000256" key="3">
    <source>
        <dbReference type="ARBA" id="ARBA00023125"/>
    </source>
</evidence>
<sequence length="131" mass="14563">MERNNSDFVEEIATKKIKRIRESATNVKHPVYWGARMRNWGKWVFEIWGPARNRAYGLELSHDVTTLSIKSSSAILNFLEIAVALLRPVSLSPRDVQAAVAEAAAMQKFDLIKSLSSSSSSLSSLVCAILL</sequence>
<evidence type="ECO:0000256" key="4">
    <source>
        <dbReference type="ARBA" id="ARBA00023163"/>
    </source>
</evidence>
<evidence type="ECO:0000256" key="2">
    <source>
        <dbReference type="ARBA" id="ARBA00023015"/>
    </source>
</evidence>
<keyword evidence="2" id="KW-0805">Transcription regulation</keyword>
<keyword evidence="3" id="KW-0238">DNA-binding</keyword>
<evidence type="ECO:0000256" key="6">
    <source>
        <dbReference type="ARBA" id="ARBA00024343"/>
    </source>
</evidence>